<gene>
    <name evidence="13" type="ORF">ACFP3M_20770</name>
</gene>
<reference evidence="14" key="1">
    <citation type="journal article" date="2019" name="Int. J. Syst. Evol. Microbiol.">
        <title>The Global Catalogue of Microorganisms (GCM) 10K type strain sequencing project: providing services to taxonomists for standard genome sequencing and annotation.</title>
        <authorList>
            <consortium name="The Broad Institute Genomics Platform"/>
            <consortium name="The Broad Institute Genome Sequencing Center for Infectious Disease"/>
            <person name="Wu L."/>
            <person name="Ma J."/>
        </authorList>
    </citation>
    <scope>NUCLEOTIDE SEQUENCE [LARGE SCALE GENOMIC DNA]</scope>
    <source>
        <strain evidence="14">CGMCC 1.15809</strain>
    </source>
</reference>
<dbReference type="InterPro" id="IPR034768">
    <property type="entry name" value="4FE4S_WBL"/>
</dbReference>
<evidence type="ECO:0000256" key="11">
    <source>
        <dbReference type="ARBA" id="ARBA00023163"/>
    </source>
</evidence>
<name>A0ABW1FLA4_9ACTN</name>
<evidence type="ECO:0000259" key="12">
    <source>
        <dbReference type="PROSITE" id="PS51674"/>
    </source>
</evidence>
<evidence type="ECO:0000313" key="13">
    <source>
        <dbReference type="EMBL" id="MFC5895233.1"/>
    </source>
</evidence>
<comment type="caution">
    <text evidence="13">The sequence shown here is derived from an EMBL/GenBank/DDBJ whole genome shotgun (WGS) entry which is preliminary data.</text>
</comment>
<keyword evidence="14" id="KW-1185">Reference proteome</keyword>
<comment type="cofactor">
    <cofactor evidence="1">
        <name>[4Fe-4S] cluster</name>
        <dbReference type="ChEBI" id="CHEBI:49883"/>
    </cofactor>
</comment>
<dbReference type="PANTHER" id="PTHR38839">
    <property type="entry name" value="TRANSCRIPTIONAL REGULATOR WHID-RELATED"/>
    <property type="match status" value="1"/>
</dbReference>
<organism evidence="13 14">
    <name type="scientific">Streptomyces ramulosus</name>
    <dbReference type="NCBI Taxonomy" id="47762"/>
    <lineage>
        <taxon>Bacteria</taxon>
        <taxon>Bacillati</taxon>
        <taxon>Actinomycetota</taxon>
        <taxon>Actinomycetes</taxon>
        <taxon>Kitasatosporales</taxon>
        <taxon>Streptomycetaceae</taxon>
        <taxon>Streptomyces</taxon>
    </lineage>
</organism>
<evidence type="ECO:0000256" key="6">
    <source>
        <dbReference type="ARBA" id="ARBA00023004"/>
    </source>
</evidence>
<dbReference type="PROSITE" id="PS51674">
    <property type="entry name" value="4FE4S_WBL"/>
    <property type="match status" value="1"/>
</dbReference>
<keyword evidence="8" id="KW-0805">Transcription regulation</keyword>
<evidence type="ECO:0000256" key="10">
    <source>
        <dbReference type="ARBA" id="ARBA00023157"/>
    </source>
</evidence>
<dbReference type="InterPro" id="IPR003482">
    <property type="entry name" value="Whib"/>
</dbReference>
<comment type="similarity">
    <text evidence="3">Belongs to the WhiB family.</text>
</comment>
<keyword evidence="10" id="KW-1015">Disulfide bond</keyword>
<evidence type="ECO:0000256" key="5">
    <source>
        <dbReference type="ARBA" id="ARBA00022723"/>
    </source>
</evidence>
<keyword evidence="11" id="KW-0804">Transcription</keyword>
<evidence type="ECO:0000256" key="9">
    <source>
        <dbReference type="ARBA" id="ARBA00023125"/>
    </source>
</evidence>
<keyword evidence="4" id="KW-0004">4Fe-4S</keyword>
<dbReference type="EMBL" id="JBHSPW010000009">
    <property type="protein sequence ID" value="MFC5895233.1"/>
    <property type="molecule type" value="Genomic_DNA"/>
</dbReference>
<evidence type="ECO:0000313" key="14">
    <source>
        <dbReference type="Proteomes" id="UP001596241"/>
    </source>
</evidence>
<evidence type="ECO:0000256" key="3">
    <source>
        <dbReference type="ARBA" id="ARBA00006597"/>
    </source>
</evidence>
<comment type="subcellular location">
    <subcellularLocation>
        <location evidence="2">Cytoplasm</location>
    </subcellularLocation>
</comment>
<evidence type="ECO:0000256" key="2">
    <source>
        <dbReference type="ARBA" id="ARBA00004496"/>
    </source>
</evidence>
<accession>A0ABW1FLA4</accession>
<keyword evidence="6" id="KW-0408">Iron</keyword>
<keyword evidence="5" id="KW-0479">Metal-binding</keyword>
<sequence length="130" mass="14552">MIRPALNRVVDSALFGDWEPLLNAAEGTPREKWGERAQCSASEPDQFFLDSDTPWVSPVEVRIKEKFALSAPMRVCRECPFSVSARCLVEALRQGDAFGIRGGLLASERSSLQRMWKLERPTEPAQMQAA</sequence>
<proteinExistence type="inferred from homology"/>
<protein>
    <submittedName>
        <fullName evidence="13">WhiB family transcriptional regulator</fullName>
    </submittedName>
</protein>
<feature type="domain" description="4Fe-4S Wbl-type" evidence="12">
    <location>
        <begin position="38"/>
        <end position="111"/>
    </location>
</feature>
<evidence type="ECO:0000256" key="4">
    <source>
        <dbReference type="ARBA" id="ARBA00022485"/>
    </source>
</evidence>
<dbReference type="RefSeq" id="WP_351322044.1">
    <property type="nucleotide sequence ID" value="NZ_BAAAWG010000002.1"/>
</dbReference>
<evidence type="ECO:0000256" key="8">
    <source>
        <dbReference type="ARBA" id="ARBA00023015"/>
    </source>
</evidence>
<evidence type="ECO:0000256" key="7">
    <source>
        <dbReference type="ARBA" id="ARBA00023014"/>
    </source>
</evidence>
<dbReference type="Pfam" id="PF02467">
    <property type="entry name" value="Whib"/>
    <property type="match status" value="1"/>
</dbReference>
<evidence type="ECO:0000256" key="1">
    <source>
        <dbReference type="ARBA" id="ARBA00001966"/>
    </source>
</evidence>
<dbReference type="Proteomes" id="UP001596241">
    <property type="component" value="Unassembled WGS sequence"/>
</dbReference>
<keyword evidence="9" id="KW-0238">DNA-binding</keyword>
<keyword evidence="7" id="KW-0411">Iron-sulfur</keyword>